<protein>
    <submittedName>
        <fullName evidence="2">Uncharacterized protein</fullName>
    </submittedName>
</protein>
<name>A0A9Q0I363_9TELE</name>
<comment type="caution">
    <text evidence="2">The sequence shown here is derived from an EMBL/GenBank/DDBJ whole genome shotgun (WGS) entry which is preliminary data.</text>
</comment>
<feature type="non-terminal residue" evidence="2">
    <location>
        <position position="1"/>
    </location>
</feature>
<keyword evidence="3" id="KW-1185">Reference proteome</keyword>
<reference evidence="2" key="1">
    <citation type="submission" date="2022-07" db="EMBL/GenBank/DDBJ databases">
        <title>Chromosome-level genome of Muraenolepis orangiensis.</title>
        <authorList>
            <person name="Kim J."/>
        </authorList>
    </citation>
    <scope>NUCLEOTIDE SEQUENCE</scope>
    <source>
        <strain evidence="2">KU_S4_2022</strain>
        <tissue evidence="2">Muscle</tissue>
    </source>
</reference>
<accession>A0A9Q0I363</accession>
<evidence type="ECO:0000313" key="2">
    <source>
        <dbReference type="EMBL" id="KAJ3583303.1"/>
    </source>
</evidence>
<organism evidence="2 3">
    <name type="scientific">Muraenolepis orangiensis</name>
    <name type="common">Patagonian moray cod</name>
    <dbReference type="NCBI Taxonomy" id="630683"/>
    <lineage>
        <taxon>Eukaryota</taxon>
        <taxon>Metazoa</taxon>
        <taxon>Chordata</taxon>
        <taxon>Craniata</taxon>
        <taxon>Vertebrata</taxon>
        <taxon>Euteleostomi</taxon>
        <taxon>Actinopterygii</taxon>
        <taxon>Neopterygii</taxon>
        <taxon>Teleostei</taxon>
        <taxon>Neoteleostei</taxon>
        <taxon>Acanthomorphata</taxon>
        <taxon>Zeiogadaria</taxon>
        <taxon>Gadariae</taxon>
        <taxon>Gadiformes</taxon>
        <taxon>Muraenolepidoidei</taxon>
        <taxon>Muraenolepididae</taxon>
        <taxon>Muraenolepis</taxon>
    </lineage>
</organism>
<evidence type="ECO:0000256" key="1">
    <source>
        <dbReference type="SAM" id="MobiDB-lite"/>
    </source>
</evidence>
<feature type="region of interest" description="Disordered" evidence="1">
    <location>
        <begin position="311"/>
        <end position="347"/>
    </location>
</feature>
<sequence>VHLRQELVERRRRLFLPQGVFPQNLCRLCDIPSSLTDHSQGIFLDSVLPQRINVVFRKGPRGYLYQDPTDEAKLLKDNPSLQDKSAPLREDRVKENALTVVRQRGGDVTEPAEVLGEYTLQFGKYKGKSFRWLLQNDVGYTTYLIKHREKEEAAGVSTTEGHYKASLLCFVGYARSFGEIESLCLYESEKPAAQAASEDDQLVGFGNYAKSTWREVWDNRADGFASFILRTKTHSGSRMYRLQQYLRKKESVSVSSPPVLSSSAPDEATMMDDDEELERAMLSITPSKLQVHNFAVPVAAAAIPGVSPGAKTVPPPALSNPASGTTAELRASPVDAPGRKRKTPVPLPPQLTFLVKETAGPSSSAACAPGGGTIPSACKVLIFEDSGKDGKNVQHVDNPSVW</sequence>
<dbReference type="AlphaFoldDB" id="A0A9Q0I363"/>
<dbReference type="OrthoDB" id="8960663at2759"/>
<gene>
    <name evidence="2" type="ORF">NHX12_028167</name>
</gene>
<dbReference type="EMBL" id="JANIIK010000451">
    <property type="protein sequence ID" value="KAJ3583303.1"/>
    <property type="molecule type" value="Genomic_DNA"/>
</dbReference>
<dbReference type="Proteomes" id="UP001148018">
    <property type="component" value="Unassembled WGS sequence"/>
</dbReference>
<proteinExistence type="predicted"/>
<evidence type="ECO:0000313" key="3">
    <source>
        <dbReference type="Proteomes" id="UP001148018"/>
    </source>
</evidence>